<protein>
    <recommendedName>
        <fullName evidence="2">Reverse transcriptase/retrotransposon-derived protein RNase H-like domain-containing protein</fullName>
    </recommendedName>
</protein>
<reference evidence="3 4" key="1">
    <citation type="journal article" date="2019" name="Sci. Rep.">
        <title>Comparative genomics of chytrid fungi reveal insights into the obligate biotrophic and pathogenic lifestyle of Synchytrium endobioticum.</title>
        <authorList>
            <person name="van de Vossenberg B.T.L.H."/>
            <person name="Warris S."/>
            <person name="Nguyen H.D.T."/>
            <person name="van Gent-Pelzer M.P.E."/>
            <person name="Joly D.L."/>
            <person name="van de Geest H.C."/>
            <person name="Bonants P.J.M."/>
            <person name="Smith D.S."/>
            <person name="Levesque C.A."/>
            <person name="van der Lee T.A.J."/>
        </authorList>
    </citation>
    <scope>NUCLEOTIDE SEQUENCE [LARGE SCALE GENOMIC DNA]</scope>
    <source>
        <strain evidence="3 4">LEV6574</strain>
    </source>
</reference>
<dbReference type="Gene3D" id="3.30.70.270">
    <property type="match status" value="2"/>
</dbReference>
<dbReference type="Proteomes" id="UP000320475">
    <property type="component" value="Unassembled WGS sequence"/>
</dbReference>
<evidence type="ECO:0000313" key="4">
    <source>
        <dbReference type="Proteomes" id="UP000320475"/>
    </source>
</evidence>
<dbReference type="EMBL" id="QEAM01000010">
    <property type="protein sequence ID" value="TPX51006.1"/>
    <property type="molecule type" value="Genomic_DNA"/>
</dbReference>
<name>A0A507DHI6_9FUNG</name>
<dbReference type="PANTHER" id="PTHR37984">
    <property type="entry name" value="PROTEIN CBG26694"/>
    <property type="match status" value="1"/>
</dbReference>
<dbReference type="Pfam" id="PF17919">
    <property type="entry name" value="RT_RNaseH_2"/>
    <property type="match status" value="1"/>
</dbReference>
<dbReference type="OrthoDB" id="5550292at2759"/>
<dbReference type="InterPro" id="IPR050951">
    <property type="entry name" value="Retrovirus_Pol_polyprotein"/>
</dbReference>
<dbReference type="AlphaFoldDB" id="A0A507DHI6"/>
<dbReference type="VEuPathDB" id="FungiDB:SeMB42_g04053"/>
<dbReference type="FunFam" id="3.30.70.270:FF:000020">
    <property type="entry name" value="Transposon Tf2-6 polyprotein-like Protein"/>
    <property type="match status" value="1"/>
</dbReference>
<sequence length="344" mass="40639">MKGISLKDEAALRVKRQIVVFLRRMEIQEMKRERPHIPTALPRIRRYLDRIQEPGVFIKESKCVFFEKEVAFVGYIVNKYGYRKQPEKLAAIRDWGVPKSVKDVRAFLGYVNFYRPFAKDLSIVAKPLFDLTQKDTSFTWQSQHSDAFNRVKQILVQDVFLMFPKPDQPYYVYFDSSDLGTGAVLQQTDEEGHLRPLEFYSKKWNAAEYNYSTPDKELYGLVLALKHWYPWLYSAEEIVVYIDHRSLRDFSKTQLLKPRHARWALVLEDYKGKVKVRWIPGKKNIVADAISRDPAFRLNEKEMKERLEHQILPTEVFPTDNQVDSILEDIEHQTHLEGKHEEVL</sequence>
<dbReference type="CDD" id="cd09274">
    <property type="entry name" value="RNase_HI_RT_Ty3"/>
    <property type="match status" value="1"/>
</dbReference>
<dbReference type="InterPro" id="IPR043128">
    <property type="entry name" value="Rev_trsase/Diguanyl_cyclase"/>
</dbReference>
<dbReference type="GO" id="GO:0003824">
    <property type="term" value="F:catalytic activity"/>
    <property type="evidence" value="ECO:0007669"/>
    <property type="project" value="UniProtKB-KW"/>
</dbReference>
<comment type="caution">
    <text evidence="3">The sequence shown here is derived from an EMBL/GenBank/DDBJ whole genome shotgun (WGS) entry which is preliminary data.</text>
</comment>
<gene>
    <name evidence="3" type="ORF">SeLEV6574_g00590</name>
</gene>
<dbReference type="InterPro" id="IPR043502">
    <property type="entry name" value="DNA/RNA_pol_sf"/>
</dbReference>
<keyword evidence="1" id="KW-0511">Multifunctional enzyme</keyword>
<evidence type="ECO:0000313" key="3">
    <source>
        <dbReference type="EMBL" id="TPX51006.1"/>
    </source>
</evidence>
<proteinExistence type="predicted"/>
<evidence type="ECO:0000256" key="1">
    <source>
        <dbReference type="ARBA" id="ARBA00023268"/>
    </source>
</evidence>
<dbReference type="InterPro" id="IPR041577">
    <property type="entry name" value="RT_RNaseH_2"/>
</dbReference>
<dbReference type="PANTHER" id="PTHR37984:SF5">
    <property type="entry name" value="PROTEIN NYNRIN-LIKE"/>
    <property type="match status" value="1"/>
</dbReference>
<dbReference type="SUPFAM" id="SSF56672">
    <property type="entry name" value="DNA/RNA polymerases"/>
    <property type="match status" value="1"/>
</dbReference>
<evidence type="ECO:0000259" key="2">
    <source>
        <dbReference type="Pfam" id="PF17919"/>
    </source>
</evidence>
<organism evidence="3 4">
    <name type="scientific">Synchytrium endobioticum</name>
    <dbReference type="NCBI Taxonomy" id="286115"/>
    <lineage>
        <taxon>Eukaryota</taxon>
        <taxon>Fungi</taxon>
        <taxon>Fungi incertae sedis</taxon>
        <taxon>Chytridiomycota</taxon>
        <taxon>Chytridiomycota incertae sedis</taxon>
        <taxon>Chytridiomycetes</taxon>
        <taxon>Synchytriales</taxon>
        <taxon>Synchytriaceae</taxon>
        <taxon>Synchytrium</taxon>
    </lineage>
</organism>
<feature type="domain" description="Reverse transcriptase/retrotransposon-derived protein RNase H-like" evidence="2">
    <location>
        <begin position="140"/>
        <end position="238"/>
    </location>
</feature>
<accession>A0A507DHI6</accession>